<dbReference type="Pfam" id="PF01408">
    <property type="entry name" value="GFO_IDH_MocA"/>
    <property type="match status" value="1"/>
</dbReference>
<gene>
    <name evidence="3" type="ORF">BST13_15910</name>
</gene>
<dbReference type="SUPFAM" id="SSF51735">
    <property type="entry name" value="NAD(P)-binding Rossmann-fold domains"/>
    <property type="match status" value="1"/>
</dbReference>
<dbReference type="InterPro" id="IPR055170">
    <property type="entry name" value="GFO_IDH_MocA-like_dom"/>
</dbReference>
<name>A0A1X0AZ64_9MYCO</name>
<sequence length="340" mass="36540">MSDNNIMRVALVGPGRIATAHLEAIAASKGEAQLVAVAGLPQERERTEELALRYGAQRAVHDFDEILSADDIDGIVLTVPNHLHSELAVAILDSGKHVLVEKPLANTVAEVDEIAAAAAASGKTVMVGQCRRFFAGAQEAKQRMQTLNGPVSVVHNLGVYVEDAAVGWWKSAAQAGGLAVGLNGPHVIDTMVWLIGSQPIRVYAQTRRLRDRWEGEDEAVLLVEFADGSLGTGYLSLNTRIPVNDRLINGPDGSMRLTDDRNLWVGEDLVVSEQVVPYINGDSAFEQQFIEFVTAVREKRTPQSGLAEARTVVAVMQAVHDSQSSGVPVELDLGTPSVNK</sequence>
<dbReference type="GO" id="GO:0000166">
    <property type="term" value="F:nucleotide binding"/>
    <property type="evidence" value="ECO:0007669"/>
    <property type="project" value="InterPro"/>
</dbReference>
<dbReference type="InterPro" id="IPR051317">
    <property type="entry name" value="Gfo/Idh/MocA_oxidoreduct"/>
</dbReference>
<evidence type="ECO:0000313" key="4">
    <source>
        <dbReference type="Proteomes" id="UP000192448"/>
    </source>
</evidence>
<dbReference type="PANTHER" id="PTHR43708">
    <property type="entry name" value="CONSERVED EXPRESSED OXIDOREDUCTASE (EUROFUNG)"/>
    <property type="match status" value="1"/>
</dbReference>
<keyword evidence="4" id="KW-1185">Reference proteome</keyword>
<dbReference type="Pfam" id="PF22725">
    <property type="entry name" value="GFO_IDH_MocA_C3"/>
    <property type="match status" value="1"/>
</dbReference>
<dbReference type="SUPFAM" id="SSF55347">
    <property type="entry name" value="Glyceraldehyde-3-phosphate dehydrogenase-like, C-terminal domain"/>
    <property type="match status" value="1"/>
</dbReference>
<evidence type="ECO:0000313" key="3">
    <source>
        <dbReference type="EMBL" id="ORA34916.1"/>
    </source>
</evidence>
<proteinExistence type="predicted"/>
<evidence type="ECO:0000259" key="1">
    <source>
        <dbReference type="Pfam" id="PF01408"/>
    </source>
</evidence>
<dbReference type="RefSeq" id="WP_083164988.1">
    <property type="nucleotide sequence ID" value="NZ_MVHF01000014.1"/>
</dbReference>
<dbReference type="InterPro" id="IPR000683">
    <property type="entry name" value="Gfo/Idh/MocA-like_OxRdtase_N"/>
</dbReference>
<dbReference type="OrthoDB" id="179913at2"/>
<feature type="domain" description="Gfo/Idh/MocA-like oxidoreductase N-terminal" evidence="1">
    <location>
        <begin position="7"/>
        <end position="128"/>
    </location>
</feature>
<dbReference type="AlphaFoldDB" id="A0A1X0AZ64"/>
<dbReference type="STRING" id="1927124.BST13_15910"/>
<dbReference type="Proteomes" id="UP000192448">
    <property type="component" value="Unassembled WGS sequence"/>
</dbReference>
<dbReference type="InterPro" id="IPR036291">
    <property type="entry name" value="NAD(P)-bd_dom_sf"/>
</dbReference>
<dbReference type="EMBL" id="MVHF01000014">
    <property type="protein sequence ID" value="ORA34916.1"/>
    <property type="molecule type" value="Genomic_DNA"/>
</dbReference>
<dbReference type="Gene3D" id="3.30.360.10">
    <property type="entry name" value="Dihydrodipicolinate Reductase, domain 2"/>
    <property type="match status" value="1"/>
</dbReference>
<accession>A0A1X0AZ64</accession>
<comment type="caution">
    <text evidence="3">The sequence shown here is derived from an EMBL/GenBank/DDBJ whole genome shotgun (WGS) entry which is preliminary data.</text>
</comment>
<organism evidence="3 4">
    <name type="scientific">Mycobacterium aquaticum</name>
    <dbReference type="NCBI Taxonomy" id="1927124"/>
    <lineage>
        <taxon>Bacteria</taxon>
        <taxon>Bacillati</taxon>
        <taxon>Actinomycetota</taxon>
        <taxon>Actinomycetes</taxon>
        <taxon>Mycobacteriales</taxon>
        <taxon>Mycobacteriaceae</taxon>
        <taxon>Mycobacterium</taxon>
    </lineage>
</organism>
<feature type="domain" description="GFO/IDH/MocA-like oxidoreductase" evidence="2">
    <location>
        <begin position="165"/>
        <end position="254"/>
    </location>
</feature>
<reference evidence="3 4" key="1">
    <citation type="submission" date="2017-02" db="EMBL/GenBank/DDBJ databases">
        <title>The new phylogeny of genus Mycobacterium.</title>
        <authorList>
            <person name="Tortoli E."/>
            <person name="Trovato A."/>
            <person name="Cirillo D.M."/>
        </authorList>
    </citation>
    <scope>NUCLEOTIDE SEQUENCE [LARGE SCALE GENOMIC DNA]</scope>
    <source>
        <strain evidence="3 4">RW6</strain>
    </source>
</reference>
<protein>
    <submittedName>
        <fullName evidence="3">Oxidoreductase</fullName>
    </submittedName>
</protein>
<dbReference type="Gene3D" id="3.40.50.720">
    <property type="entry name" value="NAD(P)-binding Rossmann-like Domain"/>
    <property type="match status" value="1"/>
</dbReference>
<evidence type="ECO:0000259" key="2">
    <source>
        <dbReference type="Pfam" id="PF22725"/>
    </source>
</evidence>
<dbReference type="PANTHER" id="PTHR43708:SF8">
    <property type="entry name" value="OXIDOREDUCTASE"/>
    <property type="match status" value="1"/>
</dbReference>